<protein>
    <recommendedName>
        <fullName evidence="2">beta-lactamase</fullName>
        <ecNumber evidence="2">3.5.2.6</ecNumber>
    </recommendedName>
</protein>
<reference evidence="6" key="1">
    <citation type="journal article" date="2023" name="Antibiotics">
        <title>Genomic Characterization of Antibiotic-Resistant Campylobacterales Isolated from Chilean Poultry Meat.</title>
        <authorList>
            <person name="Concha-Toloza M."/>
            <person name="Lopez-Cantillo M."/>
            <person name="Molina-Mora J.A."/>
            <person name="Collado L."/>
        </authorList>
    </citation>
    <scope>NUCLEOTIDE SEQUENCE</scope>
    <source>
        <strain evidence="6">FR1p153A2</strain>
    </source>
</reference>
<evidence type="ECO:0000256" key="4">
    <source>
        <dbReference type="ARBA" id="ARBA00023251"/>
    </source>
</evidence>
<gene>
    <name evidence="6" type="ORF">PT517_00585</name>
</gene>
<evidence type="ECO:0000256" key="1">
    <source>
        <dbReference type="ARBA" id="ARBA00001526"/>
    </source>
</evidence>
<dbReference type="PROSITE" id="PS51257">
    <property type="entry name" value="PROKAR_LIPOPROTEIN"/>
    <property type="match status" value="1"/>
</dbReference>
<dbReference type="Pfam" id="PF08238">
    <property type="entry name" value="Sel1"/>
    <property type="match status" value="3"/>
</dbReference>
<keyword evidence="5" id="KW-0732">Signal</keyword>
<accession>A0AAW6VF06</accession>
<feature type="signal peptide" evidence="5">
    <location>
        <begin position="1"/>
        <end position="20"/>
    </location>
</feature>
<dbReference type="InterPro" id="IPR050767">
    <property type="entry name" value="Sel1_AlgK"/>
</dbReference>
<dbReference type="EMBL" id="JAQTJK010000001">
    <property type="protein sequence ID" value="MDK2040270.1"/>
    <property type="molecule type" value="Genomic_DNA"/>
</dbReference>
<feature type="chain" id="PRO_5043487870" description="beta-lactamase" evidence="5">
    <location>
        <begin position="21"/>
        <end position="358"/>
    </location>
</feature>
<dbReference type="PANTHER" id="PTHR11102">
    <property type="entry name" value="SEL-1-LIKE PROTEIN"/>
    <property type="match status" value="1"/>
</dbReference>
<dbReference type="AlphaFoldDB" id="A0AAW6VF06"/>
<dbReference type="RefSeq" id="WP_152060323.1">
    <property type="nucleotide sequence ID" value="NZ_CABVSN010000026.1"/>
</dbReference>
<evidence type="ECO:0000256" key="2">
    <source>
        <dbReference type="ARBA" id="ARBA00012865"/>
    </source>
</evidence>
<evidence type="ECO:0000256" key="5">
    <source>
        <dbReference type="SAM" id="SignalP"/>
    </source>
</evidence>
<dbReference type="GO" id="GO:0046677">
    <property type="term" value="P:response to antibiotic"/>
    <property type="evidence" value="ECO:0007669"/>
    <property type="project" value="UniProtKB-KW"/>
</dbReference>
<dbReference type="EC" id="3.5.2.6" evidence="2"/>
<comment type="catalytic activity">
    <reaction evidence="1">
        <text>a beta-lactam + H2O = a substituted beta-amino acid</text>
        <dbReference type="Rhea" id="RHEA:20401"/>
        <dbReference type="ChEBI" id="CHEBI:15377"/>
        <dbReference type="ChEBI" id="CHEBI:35627"/>
        <dbReference type="ChEBI" id="CHEBI:140347"/>
        <dbReference type="EC" id="3.5.2.6"/>
    </reaction>
</comment>
<dbReference type="PANTHER" id="PTHR11102:SF160">
    <property type="entry name" value="ERAD-ASSOCIATED E3 UBIQUITIN-PROTEIN LIGASE COMPONENT HRD3"/>
    <property type="match status" value="1"/>
</dbReference>
<dbReference type="InterPro" id="IPR006597">
    <property type="entry name" value="Sel1-like"/>
</dbReference>
<evidence type="ECO:0000256" key="3">
    <source>
        <dbReference type="ARBA" id="ARBA00023157"/>
    </source>
</evidence>
<sequence length="358" mass="40735">MSKVLKIVLASILIVFVFSGCDTNKKQVETPNYKTTQITPNFQKIETDGNLEVTNNLECINFEDVKSTYTPVDLFNGIYKCIEKNEYEKASKLFRVALIYAKFDTLRVADKTAHQAFAVLKINLAQKIGEEKTNKLQNEIAKNKEDFCKYFEKLEYPTYYPRYMIQHGIKAFTNPNDNKGLVDGFNPAKAWNEDIKIQYAKCGNNVEITTKKEEPTKTLKFALVEAMAKKGDIKSQNELAVAYATGNDVKQNFKEAIIWWEKAANQGDKVAQKELGAINYTGANGVAKDYQKAFYWTEKSAKQGYGEAQHNLGTFYYGGYGIKQDYEKSKEWFEKACDNGISISCKDYEAVNSIINKK</sequence>
<dbReference type="Proteomes" id="UP001237501">
    <property type="component" value="Unassembled WGS sequence"/>
</dbReference>
<dbReference type="SUPFAM" id="SSF81901">
    <property type="entry name" value="HCP-like"/>
    <property type="match status" value="1"/>
</dbReference>
<comment type="caution">
    <text evidence="6">The sequence shown here is derived from an EMBL/GenBank/DDBJ whole genome shotgun (WGS) entry which is preliminary data.</text>
</comment>
<dbReference type="SMART" id="SM00671">
    <property type="entry name" value="SEL1"/>
    <property type="match status" value="3"/>
</dbReference>
<evidence type="ECO:0000313" key="7">
    <source>
        <dbReference type="Proteomes" id="UP001237501"/>
    </source>
</evidence>
<dbReference type="GO" id="GO:0008800">
    <property type="term" value="F:beta-lactamase activity"/>
    <property type="evidence" value="ECO:0007669"/>
    <property type="project" value="UniProtKB-EC"/>
</dbReference>
<organism evidence="6 7">
    <name type="scientific">Aliarcobacter butzleri</name>
    <dbReference type="NCBI Taxonomy" id="28197"/>
    <lineage>
        <taxon>Bacteria</taxon>
        <taxon>Pseudomonadati</taxon>
        <taxon>Campylobacterota</taxon>
        <taxon>Epsilonproteobacteria</taxon>
        <taxon>Campylobacterales</taxon>
        <taxon>Arcobacteraceae</taxon>
        <taxon>Aliarcobacter</taxon>
    </lineage>
</organism>
<keyword evidence="3" id="KW-1015">Disulfide bond</keyword>
<name>A0AAW6VF06_9BACT</name>
<dbReference type="InterPro" id="IPR011990">
    <property type="entry name" value="TPR-like_helical_dom_sf"/>
</dbReference>
<reference evidence="6" key="2">
    <citation type="submission" date="2023-02" db="EMBL/GenBank/DDBJ databases">
        <authorList>
            <person name="Concha-Toloza M."/>
            <person name="Lopez-Cantillo M."/>
            <person name="Molina-Mora J."/>
            <person name="Collado L."/>
        </authorList>
    </citation>
    <scope>NUCLEOTIDE SEQUENCE</scope>
    <source>
        <strain evidence="6">FR1p153A2</strain>
    </source>
</reference>
<evidence type="ECO:0000313" key="6">
    <source>
        <dbReference type="EMBL" id="MDK2040270.1"/>
    </source>
</evidence>
<dbReference type="Gene3D" id="1.25.40.10">
    <property type="entry name" value="Tetratricopeptide repeat domain"/>
    <property type="match status" value="1"/>
</dbReference>
<proteinExistence type="predicted"/>
<keyword evidence="4" id="KW-0046">Antibiotic resistance</keyword>